<gene>
    <name evidence="1" type="ORF">C3942_21805</name>
</gene>
<accession>A0A2S5T9V7</accession>
<dbReference type="AlphaFoldDB" id="A0A2S5T9V7"/>
<evidence type="ECO:0000313" key="1">
    <source>
        <dbReference type="EMBL" id="PPE71780.1"/>
    </source>
</evidence>
<reference evidence="1 2" key="1">
    <citation type="submission" date="2018-02" db="EMBL/GenBank/DDBJ databases">
        <title>Genome sequencing of Solimonas sp. HR-BB.</title>
        <authorList>
            <person name="Lee Y."/>
            <person name="Jeon C.O."/>
        </authorList>
    </citation>
    <scope>NUCLEOTIDE SEQUENCE [LARGE SCALE GENOMIC DNA]</scope>
    <source>
        <strain evidence="1 2">HR-BB</strain>
    </source>
</reference>
<keyword evidence="2" id="KW-1185">Reference proteome</keyword>
<evidence type="ECO:0000313" key="2">
    <source>
        <dbReference type="Proteomes" id="UP000238220"/>
    </source>
</evidence>
<protein>
    <recommendedName>
        <fullName evidence="3">Helicase HerA central domain-containing protein</fullName>
    </recommendedName>
</protein>
<proteinExistence type="predicted"/>
<dbReference type="Proteomes" id="UP000238220">
    <property type="component" value="Unassembled WGS sequence"/>
</dbReference>
<sequence length="115" mass="12752">MRKPDNSLPAQIEFICGSSGTGKSYLIKQRIGAERNVLVWDAKNEYGDLPGFRSTHDPAEFVRLARQDGRIAFAAPPTLFDFYTRVVWARGGCLNIVEELGAVTGTAKARDAWHL</sequence>
<feature type="non-terminal residue" evidence="1">
    <location>
        <position position="115"/>
    </location>
</feature>
<comment type="caution">
    <text evidence="1">The sequence shown here is derived from an EMBL/GenBank/DDBJ whole genome shotgun (WGS) entry which is preliminary data.</text>
</comment>
<name>A0A2S5T9V7_9GAMM</name>
<organism evidence="1 2">
    <name type="scientific">Solimonas fluminis</name>
    <dbReference type="NCBI Taxonomy" id="2086571"/>
    <lineage>
        <taxon>Bacteria</taxon>
        <taxon>Pseudomonadati</taxon>
        <taxon>Pseudomonadota</taxon>
        <taxon>Gammaproteobacteria</taxon>
        <taxon>Nevskiales</taxon>
        <taxon>Nevskiaceae</taxon>
        <taxon>Solimonas</taxon>
    </lineage>
</organism>
<dbReference type="EMBL" id="PSNW01000028">
    <property type="protein sequence ID" value="PPE71780.1"/>
    <property type="molecule type" value="Genomic_DNA"/>
</dbReference>
<evidence type="ECO:0008006" key="3">
    <source>
        <dbReference type="Google" id="ProtNLM"/>
    </source>
</evidence>